<dbReference type="EMBL" id="JADWOX010000003">
    <property type="protein sequence ID" value="MBI1683293.1"/>
    <property type="molecule type" value="Genomic_DNA"/>
</dbReference>
<dbReference type="RefSeq" id="WP_198575235.1">
    <property type="nucleotide sequence ID" value="NZ_JADWOX010000003.1"/>
</dbReference>
<dbReference type="Proteomes" id="UP000639859">
    <property type="component" value="Unassembled WGS sequence"/>
</dbReference>
<dbReference type="Gene3D" id="3.90.550.10">
    <property type="entry name" value="Spore Coat Polysaccharide Biosynthesis Protein SpsA, Chain A"/>
    <property type="match status" value="1"/>
</dbReference>
<evidence type="ECO:0000259" key="4">
    <source>
        <dbReference type="Pfam" id="PF00535"/>
    </source>
</evidence>
<feature type="domain" description="Glycosyltransferase 2-like" evidence="4">
    <location>
        <begin position="1474"/>
        <end position="1587"/>
    </location>
</feature>
<dbReference type="SUPFAM" id="SSF53448">
    <property type="entry name" value="Nucleotide-diphospho-sugar transferases"/>
    <property type="match status" value="1"/>
</dbReference>
<gene>
    <name evidence="6" type="ORF">I4Q42_06410</name>
</gene>
<feature type="region of interest" description="Disordered" evidence="2">
    <location>
        <begin position="694"/>
        <end position="714"/>
    </location>
</feature>
<keyword evidence="7" id="KW-1185">Reference proteome</keyword>
<dbReference type="Pfam" id="PF14307">
    <property type="entry name" value="Glyco_tran_WbsX"/>
    <property type="match status" value="1"/>
</dbReference>
<dbReference type="Pfam" id="PF08241">
    <property type="entry name" value="Methyltransf_11"/>
    <property type="match status" value="1"/>
</dbReference>
<dbReference type="Gene3D" id="3.40.50.150">
    <property type="entry name" value="Vaccinia Virus protein VP39"/>
    <property type="match status" value="1"/>
</dbReference>
<dbReference type="InterPro" id="IPR029044">
    <property type="entry name" value="Nucleotide-diphossugar_trans"/>
</dbReference>
<dbReference type="InterPro" id="IPR029063">
    <property type="entry name" value="SAM-dependent_MTases_sf"/>
</dbReference>
<sequence length="1766" mass="194505">MVDFTLPRGSRDLDWTGERFIPGLGGEIEFEHLHRYLFASQFCEGMTVLDIASGEGYGTYMLSQVAALVIGVDIDPQAVAHASKTYASDNLSYRVGSVAKIPAENATFDVVVSFETLEHVVEHKEFLDEARRVLKPGGVLVMSTPNKTVYMHDEENHYHLLELTREEFVDFIQARFAKAVFADQKATAGSVIVPHNAAPAAAQIFHRERGDAIVSAPALKLAPYVVAVASDSELPPIQWSMLDEADFLRHVQTSNERAQEWATWAFQAIKPDPRFLSACLYSRSDVDVYREETADHKPVLLGLVESVCELRTPLYERGIEEVRLDISEDARRFILHRLEARRLNGELLFQWDGSPDFINGGLRMEASVNARGEIEVACGEDPQLPIPLETGGDKPSAVVVTFAVTRAGSGSDSIEGQVAEIAEGQADLAKVVSGIASSIAEQAAAPPPAPPVDLEKLRRENQEALDAATTRSIDAVSYMSASQERALRRFGEAIETSLAQRIEGGIDRVVEQVAEQAVAPNEQIASLRDAVDRAHKDVQGGIAEVRDEVSLNIAAIGVDLQRDAEYRASDLARRLESVSRKAAEAAAEAQALRASQDALLGRLDALTSAVMAQNDMRAEFDRLRGVDERVRRAMGLPNASDGELVMEIARLRTQLLHRDNQVQALLSSTSWRISAPVRAIKRLVKGEAAPVLPAPEEPAAAPAPAPAKHNRFGDTTTENGGRPITALEPVAPQVVALTQAAPLEAPPVRLLAFYLPQFHPIPENNAWWGEGFTEWTNVAPAKSQFVGHYQPHVPGELGYYDLRDPQVQKRQAELADLYGVSGFCFYFYWFAGKTLLETPLIQYAENEDISKPFVICWANENWSRRWDGLDQELLIAQDHSPEDDLAFIAHAAQYLRNPKYIRVNGKPMLIVYRPNLLPDPVATAGRWRDWCRKNGVGEIHLAYVQSFEAVDPGVYDFDAAIEFPPNNTAPPNITDHIERINPDFSGVVYDYTVYPERSQTYAEPSYPLYRGVFPSWDNEARRKGKGAVFAGSTPALYKDWLTNAVRDTVERFSEPSQRLVFVNAWNEWAEGAHLEPDERYGYAWLQATREAMETVQGELLGQRLMVVTHDCYLHGAQFLTLNIIKTLATELGCHLDIVTLGDGPLKTEFARYGVLHDFSGLNPEGMEAQALCARLKADGVHAALTSTSVAGLFLGVASRAGMRTVALIHELAGIISDYKLERHVATIAAEAEVVVFPSETVKASFESFAELPAKKAVIRPQGNFKRNASRTPAERAEAALRLRKRLGLAADAEVVIGVGYGDRRKGVDLFVKAAIDVIAARPKAVFAWLGLLEAKMEAEARALVAEAGLERQVMFVGFQSDTDDFYAGADVFALTSREDPFPMVLLESLEAGTPAVGFEGAGGFVDLLRSGGGLLAEAFSAADFAGKVTSLLADDEQRRAIGLRGEELALSDYAFGPYVQDLLHMMQPGRGRVSVVVPNYNYERFMVERLESVDRQTAAPYEIIVLDDKSTDGSVAEIRRILPGLRSAARLSVNEQNSGSVFAQWRKGVAQAKGDLVWIAEADDLSDPEFLEATIEAFRDPGVVMSYAQSKQMAQDGSILADDYLGYVADLDQGRWTQSYVAEGLDEIRAGMAIKNVIPNVSGVVFRRDVLLDVLDKHFDEIKQFKVAGDWFVYVKLLERGKVAFTSRSLNLHRRHAGSVTLGSFGEAQLREIVSMQNMVLRGHEVPAEVAERARGYAQELYTQFGLGEGPQARIVDDAKFKELMS</sequence>
<dbReference type="Pfam" id="PF00534">
    <property type="entry name" value="Glycos_transf_1"/>
    <property type="match status" value="1"/>
</dbReference>
<evidence type="ECO:0000256" key="1">
    <source>
        <dbReference type="SAM" id="Coils"/>
    </source>
</evidence>
<dbReference type="InterPro" id="IPR001173">
    <property type="entry name" value="Glyco_trans_2-like"/>
</dbReference>
<dbReference type="InterPro" id="IPR032719">
    <property type="entry name" value="WbsX"/>
</dbReference>
<dbReference type="CDD" id="cd02440">
    <property type="entry name" value="AdoMet_MTases"/>
    <property type="match status" value="1"/>
</dbReference>
<evidence type="ECO:0000256" key="2">
    <source>
        <dbReference type="SAM" id="MobiDB-lite"/>
    </source>
</evidence>
<dbReference type="CDD" id="cd00761">
    <property type="entry name" value="Glyco_tranf_GTA_type"/>
    <property type="match status" value="1"/>
</dbReference>
<protein>
    <submittedName>
        <fullName evidence="6">Glycoside hydrolase family 99-like domain-containing protein</fullName>
    </submittedName>
</protein>
<dbReference type="SUPFAM" id="SSF53335">
    <property type="entry name" value="S-adenosyl-L-methionine-dependent methyltransferases"/>
    <property type="match status" value="1"/>
</dbReference>
<evidence type="ECO:0000313" key="7">
    <source>
        <dbReference type="Proteomes" id="UP000639859"/>
    </source>
</evidence>
<evidence type="ECO:0000259" key="5">
    <source>
        <dbReference type="Pfam" id="PF08241"/>
    </source>
</evidence>
<evidence type="ECO:0000313" key="6">
    <source>
        <dbReference type="EMBL" id="MBI1683293.1"/>
    </source>
</evidence>
<feature type="domain" description="Glycosyl transferase family 1" evidence="3">
    <location>
        <begin position="1282"/>
        <end position="1445"/>
    </location>
</feature>
<organism evidence="6 7">
    <name type="scientific">Caulobacter hibisci</name>
    <dbReference type="NCBI Taxonomy" id="2035993"/>
    <lineage>
        <taxon>Bacteria</taxon>
        <taxon>Pseudomonadati</taxon>
        <taxon>Pseudomonadota</taxon>
        <taxon>Alphaproteobacteria</taxon>
        <taxon>Caulobacterales</taxon>
        <taxon>Caulobacteraceae</taxon>
        <taxon>Caulobacter</taxon>
    </lineage>
</organism>
<dbReference type="PANTHER" id="PTHR41244:SF1">
    <property type="entry name" value="GLYCOSYLTRANSFERASE"/>
    <property type="match status" value="1"/>
</dbReference>
<dbReference type="PANTHER" id="PTHR41244">
    <property type="entry name" value="RHAMNAN SYNTHESIS F"/>
    <property type="match status" value="1"/>
</dbReference>
<evidence type="ECO:0000259" key="3">
    <source>
        <dbReference type="Pfam" id="PF00534"/>
    </source>
</evidence>
<feature type="domain" description="Methyltransferase type 11" evidence="5">
    <location>
        <begin position="49"/>
        <end position="142"/>
    </location>
</feature>
<dbReference type="InterPro" id="IPR013216">
    <property type="entry name" value="Methyltransf_11"/>
</dbReference>
<feature type="compositionally biased region" description="Pro residues" evidence="2">
    <location>
        <begin position="694"/>
        <end position="705"/>
    </location>
</feature>
<proteinExistence type="predicted"/>
<dbReference type="CDD" id="cd03801">
    <property type="entry name" value="GT4_PimA-like"/>
    <property type="match status" value="1"/>
</dbReference>
<dbReference type="Pfam" id="PF00535">
    <property type="entry name" value="Glycos_transf_2"/>
    <property type="match status" value="1"/>
</dbReference>
<keyword evidence="1" id="KW-0175">Coiled coil</keyword>
<name>A0ABS0SX60_9CAUL</name>
<comment type="caution">
    <text evidence="6">The sequence shown here is derived from an EMBL/GenBank/DDBJ whole genome shotgun (WGS) entry which is preliminary data.</text>
</comment>
<dbReference type="Gene3D" id="3.20.20.80">
    <property type="entry name" value="Glycosidases"/>
    <property type="match status" value="1"/>
</dbReference>
<feature type="coiled-coil region" evidence="1">
    <location>
        <begin position="568"/>
        <end position="595"/>
    </location>
</feature>
<dbReference type="SUPFAM" id="SSF53756">
    <property type="entry name" value="UDP-Glycosyltransferase/glycogen phosphorylase"/>
    <property type="match status" value="1"/>
</dbReference>
<dbReference type="InterPro" id="IPR001296">
    <property type="entry name" value="Glyco_trans_1"/>
</dbReference>
<accession>A0ABS0SX60</accession>
<dbReference type="CDD" id="cd11579">
    <property type="entry name" value="Glyco_tran_WbsX"/>
    <property type="match status" value="1"/>
</dbReference>
<reference evidence="6 7" key="1">
    <citation type="submission" date="2020-11" db="EMBL/GenBank/DDBJ databases">
        <title>genome sequence of strain KACC 18849.</title>
        <authorList>
            <person name="Gao J."/>
            <person name="Zhang X."/>
        </authorList>
    </citation>
    <scope>NUCLEOTIDE SEQUENCE [LARGE SCALE GENOMIC DNA]</scope>
    <source>
        <strain evidence="6 7">KACC 18849</strain>
    </source>
</reference>
<dbReference type="Gene3D" id="3.40.50.2000">
    <property type="entry name" value="Glycogen Phosphorylase B"/>
    <property type="match status" value="2"/>
</dbReference>